<keyword evidence="16" id="KW-0520">NAD</keyword>
<keyword evidence="6 18" id="KW-0285">Flavoprotein</keyword>
<dbReference type="InterPro" id="IPR001100">
    <property type="entry name" value="Pyr_nuc-diS_OxRdtase"/>
</dbReference>
<evidence type="ECO:0000259" key="20">
    <source>
        <dbReference type="Pfam" id="PF07992"/>
    </source>
</evidence>
<protein>
    <recommendedName>
        <fullName evidence="4">Mercuric reductase</fullName>
        <ecNumber evidence="3">1.16.1.1</ecNumber>
    </recommendedName>
    <alternativeName>
        <fullName evidence="14">Hg(II) reductase</fullName>
    </alternativeName>
</protein>
<dbReference type="EC" id="1.16.1.1" evidence="3"/>
<evidence type="ECO:0000256" key="12">
    <source>
        <dbReference type="ARBA" id="ARBA00023157"/>
    </source>
</evidence>
<dbReference type="SUPFAM" id="SSF51905">
    <property type="entry name" value="FAD/NAD(P)-binding domain"/>
    <property type="match status" value="1"/>
</dbReference>
<organism evidence="21 22">
    <name type="scientific">Vasconcelosia minhoensis LEGE 07310</name>
    <dbReference type="NCBI Taxonomy" id="915328"/>
    <lineage>
        <taxon>Bacteria</taxon>
        <taxon>Bacillati</taxon>
        <taxon>Cyanobacteriota</taxon>
        <taxon>Cyanophyceae</taxon>
        <taxon>Nodosilineales</taxon>
        <taxon>Cymatolegaceae</taxon>
        <taxon>Vasconcelosia</taxon>
        <taxon>Vasconcelosia minhoensis</taxon>
    </lineage>
</organism>
<accession>A0A8J7A9J4</accession>
<evidence type="ECO:0000256" key="2">
    <source>
        <dbReference type="ARBA" id="ARBA00011738"/>
    </source>
</evidence>
<evidence type="ECO:0000259" key="19">
    <source>
        <dbReference type="Pfam" id="PF02852"/>
    </source>
</evidence>
<evidence type="ECO:0000256" key="1">
    <source>
        <dbReference type="ARBA" id="ARBA00007532"/>
    </source>
</evidence>
<dbReference type="InterPro" id="IPR036188">
    <property type="entry name" value="FAD/NAD-bd_sf"/>
</dbReference>
<dbReference type="Gene3D" id="3.50.50.60">
    <property type="entry name" value="FAD/NAD(P)-binding domain"/>
    <property type="match status" value="2"/>
</dbReference>
<evidence type="ECO:0000256" key="10">
    <source>
        <dbReference type="ARBA" id="ARBA00022914"/>
    </source>
</evidence>
<dbReference type="AlphaFoldDB" id="A0A8J7A9J4"/>
<dbReference type="PIRSF" id="PIRSF000350">
    <property type="entry name" value="Mercury_reductase_MerA"/>
    <property type="match status" value="1"/>
</dbReference>
<evidence type="ECO:0000256" key="13">
    <source>
        <dbReference type="ARBA" id="ARBA00023284"/>
    </source>
</evidence>
<feature type="binding site" evidence="16">
    <location>
        <position position="313"/>
    </location>
    <ligand>
        <name>FAD</name>
        <dbReference type="ChEBI" id="CHEBI:57692"/>
    </ligand>
</feature>
<dbReference type="InterPro" id="IPR004099">
    <property type="entry name" value="Pyr_nucl-diS_OxRdtase_dimer"/>
</dbReference>
<dbReference type="GO" id="GO:0003955">
    <property type="term" value="F:NAD(P)H dehydrogenase (quinone) activity"/>
    <property type="evidence" value="ECO:0007669"/>
    <property type="project" value="TreeGrafter"/>
</dbReference>
<keyword evidence="5" id="KW-0475">Mercuric resistance</keyword>
<evidence type="ECO:0000256" key="16">
    <source>
        <dbReference type="PIRSR" id="PIRSR000350-3"/>
    </source>
</evidence>
<comment type="similarity">
    <text evidence="1 18">Belongs to the class-I pyridine nucleotide-disulfide oxidoreductase family.</text>
</comment>
<comment type="catalytic activity">
    <reaction evidence="15">
        <text>Hg + NADP(+) + H(+) = Hg(2+) + NADPH</text>
        <dbReference type="Rhea" id="RHEA:23856"/>
        <dbReference type="ChEBI" id="CHEBI:15378"/>
        <dbReference type="ChEBI" id="CHEBI:16170"/>
        <dbReference type="ChEBI" id="CHEBI:16793"/>
        <dbReference type="ChEBI" id="CHEBI:57783"/>
        <dbReference type="ChEBI" id="CHEBI:58349"/>
        <dbReference type="EC" id="1.16.1.1"/>
    </reaction>
</comment>
<evidence type="ECO:0000256" key="17">
    <source>
        <dbReference type="PIRSR" id="PIRSR000350-4"/>
    </source>
</evidence>
<dbReference type="EMBL" id="JADEXG010000067">
    <property type="protein sequence ID" value="MBE9079772.1"/>
    <property type="molecule type" value="Genomic_DNA"/>
</dbReference>
<keyword evidence="22" id="KW-1185">Reference proteome</keyword>
<keyword evidence="10" id="KW-0476">Mercury</keyword>
<feature type="disulfide bond" description="Redox-active" evidence="17">
    <location>
        <begin position="43"/>
        <end position="48"/>
    </location>
</feature>
<name>A0A8J7A9J4_9CYAN</name>
<evidence type="ECO:0000256" key="9">
    <source>
        <dbReference type="ARBA" id="ARBA00022857"/>
    </source>
</evidence>
<dbReference type="PRINTS" id="PR00368">
    <property type="entry name" value="FADPNR"/>
</dbReference>
<dbReference type="PRINTS" id="PR00411">
    <property type="entry name" value="PNDRDTASEI"/>
</dbReference>
<feature type="binding site" evidence="16">
    <location>
        <position position="272"/>
    </location>
    <ligand>
        <name>NAD(+)</name>
        <dbReference type="ChEBI" id="CHEBI:57540"/>
    </ligand>
</feature>
<keyword evidence="11 18" id="KW-0560">Oxidoreductase</keyword>
<dbReference type="FunFam" id="3.30.390.30:FF:000001">
    <property type="entry name" value="Dihydrolipoyl dehydrogenase"/>
    <property type="match status" value="1"/>
</dbReference>
<feature type="domain" description="Pyridine nucleotide-disulphide oxidoreductase dimerisation" evidence="19">
    <location>
        <begin position="353"/>
        <end position="461"/>
    </location>
</feature>
<keyword evidence="7" id="KW-0479">Metal-binding</keyword>
<dbReference type="Pfam" id="PF07992">
    <property type="entry name" value="Pyr_redox_2"/>
    <property type="match status" value="1"/>
</dbReference>
<dbReference type="SUPFAM" id="SSF55424">
    <property type="entry name" value="FAD/NAD-linked reductases, dimerisation (C-terminal) domain"/>
    <property type="match status" value="1"/>
</dbReference>
<keyword evidence="13 18" id="KW-0676">Redox-active center</keyword>
<dbReference type="InterPro" id="IPR023753">
    <property type="entry name" value="FAD/NAD-binding_dom"/>
</dbReference>
<evidence type="ECO:0000256" key="3">
    <source>
        <dbReference type="ARBA" id="ARBA00012661"/>
    </source>
</evidence>
<dbReference type="GO" id="GO:0045340">
    <property type="term" value="F:mercury ion binding"/>
    <property type="evidence" value="ECO:0007669"/>
    <property type="project" value="InterPro"/>
</dbReference>
<dbReference type="GO" id="GO:0050661">
    <property type="term" value="F:NADP binding"/>
    <property type="evidence" value="ECO:0007669"/>
    <property type="project" value="InterPro"/>
</dbReference>
<dbReference type="Gene3D" id="3.30.390.30">
    <property type="match status" value="1"/>
</dbReference>
<evidence type="ECO:0000313" key="21">
    <source>
        <dbReference type="EMBL" id="MBE9079772.1"/>
    </source>
</evidence>
<evidence type="ECO:0000256" key="15">
    <source>
        <dbReference type="ARBA" id="ARBA00048984"/>
    </source>
</evidence>
<dbReference type="GO" id="GO:0016152">
    <property type="term" value="F:mercury (II) reductase (NADP+) activity"/>
    <property type="evidence" value="ECO:0007669"/>
    <property type="project" value="UniProtKB-EC"/>
</dbReference>
<dbReference type="InterPro" id="IPR012999">
    <property type="entry name" value="Pyr_OxRdtase_I_AS"/>
</dbReference>
<dbReference type="NCBIfam" id="TIGR02053">
    <property type="entry name" value="MerA"/>
    <property type="match status" value="1"/>
</dbReference>
<comment type="subunit">
    <text evidence="2">Homodimer.</text>
</comment>
<feature type="domain" description="FAD/NAD(P)-binding" evidence="20">
    <location>
        <begin position="6"/>
        <end position="330"/>
    </location>
</feature>
<dbReference type="InterPro" id="IPR021179">
    <property type="entry name" value="Mercury_reductase_MerA"/>
</dbReference>
<dbReference type="Pfam" id="PF02852">
    <property type="entry name" value="Pyr_redox_dim"/>
    <property type="match status" value="1"/>
</dbReference>
<keyword evidence="9" id="KW-0521">NADP</keyword>
<proteinExistence type="inferred from homology"/>
<evidence type="ECO:0000256" key="5">
    <source>
        <dbReference type="ARBA" id="ARBA00022466"/>
    </source>
</evidence>
<evidence type="ECO:0000256" key="11">
    <source>
        <dbReference type="ARBA" id="ARBA00023002"/>
    </source>
</evidence>
<feature type="binding site" evidence="16">
    <location>
        <begin position="181"/>
        <end position="188"/>
    </location>
    <ligand>
        <name>NAD(+)</name>
        <dbReference type="ChEBI" id="CHEBI:57540"/>
    </ligand>
</feature>
<comment type="cofactor">
    <cofactor evidence="16">
        <name>FAD</name>
        <dbReference type="ChEBI" id="CHEBI:57692"/>
    </cofactor>
    <text evidence="16">Binds 1 FAD per subunit.</text>
</comment>
<comment type="caution">
    <text evidence="21">The sequence shown here is derived from an EMBL/GenBank/DDBJ whole genome shotgun (WGS) entry which is preliminary data.</text>
</comment>
<feature type="binding site" evidence="16">
    <location>
        <begin position="139"/>
        <end position="141"/>
    </location>
    <ligand>
        <name>FAD</name>
        <dbReference type="ChEBI" id="CHEBI:57692"/>
    </ligand>
</feature>
<evidence type="ECO:0000256" key="7">
    <source>
        <dbReference type="ARBA" id="ARBA00022723"/>
    </source>
</evidence>
<gene>
    <name evidence="21" type="primary">merA</name>
    <name evidence="21" type="ORF">IQ241_21170</name>
</gene>
<keyword evidence="8 16" id="KW-0274">FAD</keyword>
<sequence>MNRTHFDLVILGSGSTAFAAALRAQELGKTAVMTEERTPGGTCVNRGCLPSKNLIEAAKLLYDAQHPRYPGLTPTSIHLNFSALIQQKDEVIANYRNKKYDSLLGSGFYIEESHAELVDAHTVRVGDKHLTGEAILIATGSHPVVPAIEGLNEVPYLTSDLLTRQESMELTECPRSLLIIGGGYIALELGQMFHRFGAQVTILARSGQVLAHGYEPQVGQTIGAILQDEGIQVVTNASIQSVRQAEQDVVAEVQVNGSLQTFQAEKLLVATGRAPNTSAIGAEKAGVTLGDRGQVQVNEYLQTNIPHIFAAGDVIGYEQGSQMATPVGSQDGGIAALNALSGETLRAVNHRVIPRAIFTDPQIGIVGMTEQEAIAAGHRCWCRTVPMSLVPRAGAIRDPKGMIKMVADADTDEILGVSMVGHSAAEVIHEAAIAMRFHAKLQDFIDLIHIYPTMAEALKIAAISRYKDPAKLSCCAE</sequence>
<dbReference type="RefSeq" id="WP_193911061.1">
    <property type="nucleotide sequence ID" value="NZ_JADEXG010000067.1"/>
</dbReference>
<dbReference type="InterPro" id="IPR016156">
    <property type="entry name" value="FAD/NAD-linked_Rdtase_dimer_sf"/>
</dbReference>
<evidence type="ECO:0000256" key="8">
    <source>
        <dbReference type="ARBA" id="ARBA00022827"/>
    </source>
</evidence>
<dbReference type="PROSITE" id="PS00076">
    <property type="entry name" value="PYRIDINE_REDOX_1"/>
    <property type="match status" value="1"/>
</dbReference>
<feature type="binding site" evidence="16">
    <location>
        <position position="52"/>
    </location>
    <ligand>
        <name>FAD</name>
        <dbReference type="ChEBI" id="CHEBI:57692"/>
    </ligand>
</feature>
<evidence type="ECO:0000256" key="4">
    <source>
        <dbReference type="ARBA" id="ARBA00014791"/>
    </source>
</evidence>
<dbReference type="GO" id="GO:0050660">
    <property type="term" value="F:flavin adenine dinucleotide binding"/>
    <property type="evidence" value="ECO:0007669"/>
    <property type="project" value="InterPro"/>
</dbReference>
<evidence type="ECO:0000313" key="22">
    <source>
        <dbReference type="Proteomes" id="UP000636505"/>
    </source>
</evidence>
<evidence type="ECO:0000256" key="18">
    <source>
        <dbReference type="RuleBase" id="RU003691"/>
    </source>
</evidence>
<evidence type="ECO:0000256" key="14">
    <source>
        <dbReference type="ARBA" id="ARBA00031725"/>
    </source>
</evidence>
<evidence type="ECO:0000256" key="6">
    <source>
        <dbReference type="ARBA" id="ARBA00022630"/>
    </source>
</evidence>
<dbReference type="GO" id="GO:0050787">
    <property type="term" value="P:detoxification of mercury ion"/>
    <property type="evidence" value="ECO:0007669"/>
    <property type="project" value="InterPro"/>
</dbReference>
<dbReference type="GO" id="GO:0016668">
    <property type="term" value="F:oxidoreductase activity, acting on a sulfur group of donors, NAD(P) as acceptor"/>
    <property type="evidence" value="ECO:0007669"/>
    <property type="project" value="InterPro"/>
</dbReference>
<reference evidence="21" key="1">
    <citation type="submission" date="2020-10" db="EMBL/GenBank/DDBJ databases">
        <authorList>
            <person name="Castelo-Branco R."/>
            <person name="Eusebio N."/>
            <person name="Adriana R."/>
            <person name="Vieira A."/>
            <person name="Brugerolle De Fraissinette N."/>
            <person name="Rezende De Castro R."/>
            <person name="Schneider M.P."/>
            <person name="Vasconcelos V."/>
            <person name="Leao P.N."/>
        </authorList>
    </citation>
    <scope>NUCLEOTIDE SEQUENCE</scope>
    <source>
        <strain evidence="21">LEGE 07310</strain>
    </source>
</reference>
<dbReference type="Proteomes" id="UP000636505">
    <property type="component" value="Unassembled WGS sequence"/>
</dbReference>
<keyword evidence="12" id="KW-1015">Disulfide bond</keyword>
<dbReference type="PANTHER" id="PTHR43014">
    <property type="entry name" value="MERCURIC REDUCTASE"/>
    <property type="match status" value="1"/>
</dbReference>
<dbReference type="PANTHER" id="PTHR43014:SF4">
    <property type="entry name" value="PYRIDINE NUCLEOTIDE-DISULFIDE OXIDOREDUCTASE RCLA-RELATED"/>
    <property type="match status" value="1"/>
</dbReference>
<keyword evidence="16" id="KW-0547">Nucleotide-binding</keyword>